<dbReference type="InterPro" id="IPR000832">
    <property type="entry name" value="GPCR_2_secretin-like"/>
</dbReference>
<dbReference type="PANTHER" id="PTHR45813">
    <property type="entry name" value="IG-LIKE DOMAIN-CONTAINING PROTEIN"/>
    <property type="match status" value="1"/>
</dbReference>
<dbReference type="Pfam" id="PF01825">
    <property type="entry name" value="GPS"/>
    <property type="match status" value="1"/>
</dbReference>
<dbReference type="Gene3D" id="1.20.1070.10">
    <property type="entry name" value="Rhodopsin 7-helix transmembrane proteins"/>
    <property type="match status" value="1"/>
</dbReference>
<evidence type="ECO:0000256" key="1">
    <source>
        <dbReference type="ARBA" id="ARBA00004141"/>
    </source>
</evidence>
<feature type="transmembrane region" description="Helical" evidence="8">
    <location>
        <begin position="811"/>
        <end position="835"/>
    </location>
</feature>
<dbReference type="Proteomes" id="UP000465112">
    <property type="component" value="Chromosome 20"/>
</dbReference>
<feature type="domain" description="G-protein coupled receptors family 2 profile 2" evidence="10">
    <location>
        <begin position="739"/>
        <end position="1005"/>
    </location>
</feature>
<dbReference type="GO" id="GO:0007189">
    <property type="term" value="P:adenylate cyclase-activating G protein-coupled receptor signaling pathway"/>
    <property type="evidence" value="ECO:0007669"/>
    <property type="project" value="TreeGrafter"/>
</dbReference>
<feature type="transmembrane region" description="Helical" evidence="8">
    <location>
        <begin position="951"/>
        <end position="971"/>
    </location>
</feature>
<dbReference type="SUPFAM" id="SSF81321">
    <property type="entry name" value="Family A G protein-coupled receptor-like"/>
    <property type="match status" value="1"/>
</dbReference>
<evidence type="ECO:0000256" key="4">
    <source>
        <dbReference type="ARBA" id="ARBA00022989"/>
    </source>
</evidence>
<dbReference type="SMART" id="SM00303">
    <property type="entry name" value="GPS"/>
    <property type="match status" value="1"/>
</dbReference>
<proteinExistence type="inferred from homology"/>
<dbReference type="GO" id="GO:0004930">
    <property type="term" value="F:G protein-coupled receptor activity"/>
    <property type="evidence" value="ECO:0007669"/>
    <property type="project" value="InterPro"/>
</dbReference>
<dbReference type="PROSITE" id="PS50221">
    <property type="entry name" value="GAIN_B"/>
    <property type="match status" value="1"/>
</dbReference>
<evidence type="ECO:0008006" key="13">
    <source>
        <dbReference type="Google" id="ProtNLM"/>
    </source>
</evidence>
<evidence type="ECO:0000256" key="8">
    <source>
        <dbReference type="SAM" id="Phobius"/>
    </source>
</evidence>
<dbReference type="PANTHER" id="PTHR45813:SF2">
    <property type="entry name" value="ADHESION G-PROTEIN COUPLED RECEPTOR F3"/>
    <property type="match status" value="1"/>
</dbReference>
<keyword evidence="7" id="KW-0325">Glycoprotein</keyword>
<name>A0A6A5DQN6_PERFL</name>
<reference evidence="11 12" key="1">
    <citation type="submission" date="2019-06" db="EMBL/GenBank/DDBJ databases">
        <title>A chromosome-scale genome assembly of the European perch, Perca fluviatilis.</title>
        <authorList>
            <person name="Roques C."/>
            <person name="Zahm M."/>
            <person name="Cabau C."/>
            <person name="Klopp C."/>
            <person name="Bouchez O."/>
            <person name="Donnadieu C."/>
            <person name="Kuhl H."/>
            <person name="Gislard M."/>
            <person name="Guendouz S."/>
            <person name="Journot L."/>
            <person name="Haffray P."/>
            <person name="Bestin A."/>
            <person name="Morvezen R."/>
            <person name="Feron R."/>
            <person name="Wen M."/>
            <person name="Jouanno E."/>
            <person name="Herpin A."/>
            <person name="Schartl M."/>
            <person name="Postlethwait J."/>
            <person name="Schaerlinger B."/>
            <person name="Chardard D."/>
            <person name="Lecocq T."/>
            <person name="Poncet C."/>
            <person name="Jaffrelo L."/>
            <person name="Lampietro C."/>
            <person name="Guiguen Y."/>
        </authorList>
    </citation>
    <scope>NUCLEOTIDE SEQUENCE [LARGE SCALE GENOMIC DNA]</scope>
    <source>
        <tissue evidence="11">Blood</tissue>
    </source>
</reference>
<feature type="non-terminal residue" evidence="11">
    <location>
        <position position="1"/>
    </location>
</feature>
<dbReference type="InterPro" id="IPR046338">
    <property type="entry name" value="GAIN_dom_sf"/>
</dbReference>
<comment type="similarity">
    <text evidence="2">Belongs to the G-protein coupled receptor 2 family. Adhesion G-protein coupled receptor (ADGR) subfamily.</text>
</comment>
<keyword evidence="12" id="KW-1185">Reference proteome</keyword>
<sequence>YFPFKLLQQTATSVCCCRVLLQTGSSNFVRRCCDGSLMQTKENRNRMWAFIILYILGLNVCQASGEDNSTQMYYVKLTIEESAIPNITQILNPFVANNNQINNLTKTTICRNVLAGKECSCMPSFRWSNEVCQSSQKCCDQYCTFTNIPAPMCVSNNTVAVNGSIVLTGVQYHNCLKEKNTVEFQKCNNDLLKEMKTVFSTLRSLSGNLNATLKLEIKGSIRLSISPPSVCYKDQPILTCTLQEVLNSPPLWQLKRTDGVFQIFNGTESLVTSEPMSTSVILNTQIPDRWEGEYSCTYTQNIASNIITHKASAVMDIALLPNIDSTTSPEFPRCKAGSDFVNVRGNCDIGTNSQENYTVKWTGNGLFTDITASGPSGGVYTGAAIVSCTKPENGNKPQLTCTFNNKCGETKNATTDVNIIYATDKFCAADGDWGDTKADYTAYLKCSSAAGQRQRKCSAQGTWETEIAACVNLDVNLALQKAYIVDVGLGSPNKNAADVFSLLGNITNNSQAINTYSNMNASIQVLFSLSQKPISIDEESATNNFLESSSNLLDKSLKESWTLNLQSKSNSSLAQTYLISVENLIQKANITYDKKKKNIEVAASNCTQGSQCSNQVFNVTVELDSQHPGSVKTAGFEELQNYLPSVQNFDPNSIVVSTTMTTNERKLLESVNVKIYFQLQNPRPRNVKIKCVSWDNTTGAWSEKGCEWQGASEEGVCACIHLSSFAILMSRYPETVAGLDELTYVGLSVSVVSLIISLVIELTVWSAVVKTISSYLRHTAHIHISLCLLIADCCFLASSNPEDLPEMWCRIFVVLKHFCYLSMFFWMWCLSSMLLHKTIFPLHHMSKNAYLKFFLLLGYVCPLLIVVITFVCYSGGAKDVYFSSDTCWLRYVGLMKGSIHTFVIPVGIIVFFNVFSMLVVIMKLLDHPINTDKANENDSEKKAVKTAMRSVILLTPIFGVTWIFGFAVMLIDLTAGTVAFAVNYIFTLLNAFQGFFILLTTCLGDKLIRDALLKCLRKNDPASTTDSSTKLDSTWKQ</sequence>
<dbReference type="InterPro" id="IPR051587">
    <property type="entry name" value="Adhesion_GPCR"/>
</dbReference>
<accession>A0A6A5DQN6</accession>
<keyword evidence="6" id="KW-1015">Disulfide bond</keyword>
<keyword evidence="4 8" id="KW-1133">Transmembrane helix</keyword>
<keyword evidence="3 8" id="KW-0812">Transmembrane</keyword>
<dbReference type="GO" id="GO:0016020">
    <property type="term" value="C:membrane"/>
    <property type="evidence" value="ECO:0007669"/>
    <property type="project" value="UniProtKB-SubCell"/>
</dbReference>
<feature type="transmembrane region" description="Helical" evidence="8">
    <location>
        <begin position="897"/>
        <end position="921"/>
    </location>
</feature>
<evidence type="ECO:0000256" key="2">
    <source>
        <dbReference type="ARBA" id="ARBA00007343"/>
    </source>
</evidence>
<evidence type="ECO:0000256" key="3">
    <source>
        <dbReference type="ARBA" id="ARBA00022692"/>
    </source>
</evidence>
<dbReference type="Gene3D" id="2.60.220.50">
    <property type="match status" value="1"/>
</dbReference>
<dbReference type="GO" id="GO:0007166">
    <property type="term" value="P:cell surface receptor signaling pathway"/>
    <property type="evidence" value="ECO:0007669"/>
    <property type="project" value="InterPro"/>
</dbReference>
<dbReference type="EMBL" id="VHII01000020">
    <property type="protein sequence ID" value="KAF1374561.1"/>
    <property type="molecule type" value="Genomic_DNA"/>
</dbReference>
<dbReference type="Pfam" id="PF00002">
    <property type="entry name" value="7tm_2"/>
    <property type="match status" value="1"/>
</dbReference>
<dbReference type="AlphaFoldDB" id="A0A6A5DQN6"/>
<evidence type="ECO:0000256" key="6">
    <source>
        <dbReference type="ARBA" id="ARBA00023157"/>
    </source>
</evidence>
<evidence type="ECO:0000313" key="12">
    <source>
        <dbReference type="Proteomes" id="UP000465112"/>
    </source>
</evidence>
<evidence type="ECO:0000313" key="11">
    <source>
        <dbReference type="EMBL" id="KAF1374561.1"/>
    </source>
</evidence>
<feature type="transmembrane region" description="Helical" evidence="8">
    <location>
        <begin position="977"/>
        <end position="999"/>
    </location>
</feature>
<dbReference type="PROSITE" id="PS50261">
    <property type="entry name" value="G_PROTEIN_RECEP_F2_4"/>
    <property type="match status" value="1"/>
</dbReference>
<organism evidence="11 12">
    <name type="scientific">Perca fluviatilis</name>
    <name type="common">European perch</name>
    <dbReference type="NCBI Taxonomy" id="8168"/>
    <lineage>
        <taxon>Eukaryota</taxon>
        <taxon>Metazoa</taxon>
        <taxon>Chordata</taxon>
        <taxon>Craniata</taxon>
        <taxon>Vertebrata</taxon>
        <taxon>Euteleostomi</taxon>
        <taxon>Actinopterygii</taxon>
        <taxon>Neopterygii</taxon>
        <taxon>Teleostei</taxon>
        <taxon>Neoteleostei</taxon>
        <taxon>Acanthomorphata</taxon>
        <taxon>Eupercaria</taxon>
        <taxon>Perciformes</taxon>
        <taxon>Percoidei</taxon>
        <taxon>Percidae</taxon>
        <taxon>Percinae</taxon>
        <taxon>Perca</taxon>
    </lineage>
</organism>
<comment type="subcellular location">
    <subcellularLocation>
        <location evidence="1">Membrane</location>
        <topology evidence="1">Multi-pass membrane protein</topology>
    </subcellularLocation>
</comment>
<evidence type="ECO:0000259" key="10">
    <source>
        <dbReference type="PROSITE" id="PS50261"/>
    </source>
</evidence>
<comment type="caution">
    <text evidence="11">The sequence shown here is derived from an EMBL/GenBank/DDBJ whole genome shotgun (WGS) entry which is preliminary data.</text>
</comment>
<evidence type="ECO:0000256" key="7">
    <source>
        <dbReference type="ARBA" id="ARBA00023180"/>
    </source>
</evidence>
<dbReference type="InterPro" id="IPR057244">
    <property type="entry name" value="GAIN_B"/>
</dbReference>
<dbReference type="InterPro" id="IPR017981">
    <property type="entry name" value="GPCR_2-like_7TM"/>
</dbReference>
<evidence type="ECO:0000259" key="9">
    <source>
        <dbReference type="PROSITE" id="PS50221"/>
    </source>
</evidence>
<gene>
    <name evidence="11" type="ORF">PFLUV_G00230370</name>
</gene>
<feature type="transmembrane region" description="Helical" evidence="8">
    <location>
        <begin position="780"/>
        <end position="799"/>
    </location>
</feature>
<dbReference type="FunFam" id="1.20.1070.10:FF:000058">
    <property type="entry name" value="Adhesion G protein-coupled receptor F5"/>
    <property type="match status" value="1"/>
</dbReference>
<feature type="transmembrane region" description="Helical" evidence="8">
    <location>
        <begin position="744"/>
        <end position="768"/>
    </location>
</feature>
<feature type="domain" description="GAIN-B" evidence="9">
    <location>
        <begin position="598"/>
        <end position="735"/>
    </location>
</feature>
<keyword evidence="5 8" id="KW-0472">Membrane</keyword>
<protein>
    <recommendedName>
        <fullName evidence="13">G-protein coupled receptors family 2 profile 2 domain-containing protein</fullName>
    </recommendedName>
</protein>
<evidence type="ECO:0000256" key="5">
    <source>
        <dbReference type="ARBA" id="ARBA00023136"/>
    </source>
</evidence>
<dbReference type="InterPro" id="IPR000203">
    <property type="entry name" value="GPS"/>
</dbReference>
<dbReference type="PRINTS" id="PR00249">
    <property type="entry name" value="GPCRSECRETIN"/>
</dbReference>
<feature type="transmembrane region" description="Helical" evidence="8">
    <location>
        <begin position="856"/>
        <end position="877"/>
    </location>
</feature>